<dbReference type="PANTHER" id="PTHR43794:SF11">
    <property type="entry name" value="AMIDOHYDROLASE-RELATED DOMAIN-CONTAINING PROTEIN"/>
    <property type="match status" value="1"/>
</dbReference>
<dbReference type="GeneID" id="46921725"/>
<dbReference type="SUPFAM" id="SSF51338">
    <property type="entry name" value="Composite domain of metallo-dependent hydrolases"/>
    <property type="match status" value="1"/>
</dbReference>
<dbReference type="Pfam" id="PF01979">
    <property type="entry name" value="Amidohydro_1"/>
    <property type="match status" value="1"/>
</dbReference>
<dbReference type="AlphaFoldDB" id="A0A1X9SP18"/>
<dbReference type="InterPro" id="IPR050287">
    <property type="entry name" value="MTA/SAH_deaminase"/>
</dbReference>
<dbReference type="SUPFAM" id="SSF51556">
    <property type="entry name" value="Metallo-dependent hydrolases"/>
    <property type="match status" value="1"/>
</dbReference>
<evidence type="ECO:0000256" key="1">
    <source>
        <dbReference type="ARBA" id="ARBA00022801"/>
    </source>
</evidence>
<dbReference type="RefSeq" id="WP_100590850.1">
    <property type="nucleotide sequence ID" value="NZ_CP015578.1"/>
</dbReference>
<dbReference type="Gene3D" id="2.30.40.10">
    <property type="entry name" value="Urease, subunit C, domain 1"/>
    <property type="match status" value="1"/>
</dbReference>
<dbReference type="InterPro" id="IPR006680">
    <property type="entry name" value="Amidohydro-rel"/>
</dbReference>
<dbReference type="InterPro" id="IPR011059">
    <property type="entry name" value="Metal-dep_hydrolase_composite"/>
</dbReference>
<dbReference type="Proteomes" id="UP000202031">
    <property type="component" value="Chromosome"/>
</dbReference>
<evidence type="ECO:0000259" key="2">
    <source>
        <dbReference type="Pfam" id="PF01979"/>
    </source>
</evidence>
<name>A0A1X9SP18_9BACT</name>
<dbReference type="EMBL" id="CP015578">
    <property type="protein sequence ID" value="ARQ97981.1"/>
    <property type="molecule type" value="Genomic_DNA"/>
</dbReference>
<feature type="domain" description="Amidohydrolase-related" evidence="2">
    <location>
        <begin position="55"/>
        <end position="402"/>
    </location>
</feature>
<dbReference type="PANTHER" id="PTHR43794">
    <property type="entry name" value="AMINOHYDROLASE SSNA-RELATED"/>
    <property type="match status" value="1"/>
</dbReference>
<proteinExistence type="predicted"/>
<evidence type="ECO:0000313" key="3">
    <source>
        <dbReference type="EMBL" id="ARQ97981.1"/>
    </source>
</evidence>
<reference evidence="4" key="1">
    <citation type="journal article" date="2017" name="Genome Biol. Evol.">
        <title>Comparative Genomic Analysis Identifies a Campylobacter Clade Deficient in Selenium Metabolism.</title>
        <authorList>
            <person name="Miller W.G."/>
            <person name="Yee E."/>
            <person name="Lopes B.S."/>
            <person name="Chapman M.H."/>
            <person name="Huynh S."/>
            <person name="Bono J.L."/>
            <person name="Parker C.T."/>
            <person name="Strachan N.J.C."/>
            <person name="Forbes K.J."/>
        </authorList>
    </citation>
    <scope>NUCLEOTIDE SEQUENCE [LARGE SCALE GENOMIC DNA]</scope>
    <source>
        <strain evidence="4">NCTC 13004</strain>
    </source>
</reference>
<dbReference type="NCBIfam" id="NF006269">
    <property type="entry name" value="PRK08418.1"/>
    <property type="match status" value="1"/>
</dbReference>
<keyword evidence="1 3" id="KW-0378">Hydrolase</keyword>
<sequence length="406" mass="45064">MKILKAKFIILCNESLDILENSAIAFSDKIEKIAKFDELINEYKDAQILDFSDDIAMPALINPHIHLEYSSNKTTLDYGDFLLWLRSIIANSNKFDNSDKISDIQNAIDTQLRAGVGTIGEISSFGLSASLCAKSAIRTIYFSEILGSNAAILDKQWDGFLSRFKVANELKSDLFIPAISVHSPYSTHIDLAKKAINLAKNSDMMISTHFMESLDEKLWLEGGSGGFSKFFKEFNNLAKPFYTPSEFIELFSGVRTLFIHSVFAKDYLNLMDKSLHSIVTCPVSNRLLSAKFDLSNALKNGINISLGTDGLSSNISLNLWDELRAMLITHSDMDLSDLAKFAIKSVTINPAKAMGLNLGQIKVGNIADIAIFDGFDASDTNQLYINLILHTKSAKSLYIKGKKCEF</sequence>
<organism evidence="3 4">
    <name type="scientific">Campylobacter lanienae NCTC 13004</name>
    <dbReference type="NCBI Taxonomy" id="1031753"/>
    <lineage>
        <taxon>Bacteria</taxon>
        <taxon>Pseudomonadati</taxon>
        <taxon>Campylobacterota</taxon>
        <taxon>Epsilonproteobacteria</taxon>
        <taxon>Campylobacterales</taxon>
        <taxon>Campylobacteraceae</taxon>
        <taxon>Campylobacter</taxon>
    </lineage>
</organism>
<accession>A0A1X9SP18</accession>
<evidence type="ECO:0000313" key="4">
    <source>
        <dbReference type="Proteomes" id="UP000202031"/>
    </source>
</evidence>
<protein>
    <submittedName>
        <fullName evidence="3">Metallo-dependent hydrolase, subgroup D</fullName>
    </submittedName>
</protein>
<gene>
    <name evidence="3" type="ORF">CLAN_1257</name>
</gene>
<dbReference type="InterPro" id="IPR032466">
    <property type="entry name" value="Metal_Hydrolase"/>
</dbReference>
<dbReference type="KEGG" id="clx:CLAN_1257"/>
<dbReference type="GO" id="GO:0016810">
    <property type="term" value="F:hydrolase activity, acting on carbon-nitrogen (but not peptide) bonds"/>
    <property type="evidence" value="ECO:0007669"/>
    <property type="project" value="InterPro"/>
</dbReference>
<dbReference type="Gene3D" id="3.20.20.140">
    <property type="entry name" value="Metal-dependent hydrolases"/>
    <property type="match status" value="1"/>
</dbReference>